<dbReference type="RefSeq" id="WP_112147172.1">
    <property type="nucleotide sequence ID" value="NZ_PGTO01000026.1"/>
</dbReference>
<accession>A0A364NTD6</accession>
<protein>
    <recommendedName>
        <fullName evidence="1">Spore protein YkvP/CgeB glycosyl transferase-like domain-containing protein</fullName>
    </recommendedName>
</protein>
<gene>
    <name evidence="2" type="ORF">CU669_19000</name>
</gene>
<name>A0A364NTD6_9PROT</name>
<dbReference type="InterPro" id="IPR055259">
    <property type="entry name" value="YkvP/CgeB_Glyco_trans-like"/>
</dbReference>
<dbReference type="OrthoDB" id="7297944at2"/>
<comment type="caution">
    <text evidence="2">The sequence shown here is derived from an EMBL/GenBank/DDBJ whole genome shotgun (WGS) entry which is preliminary data.</text>
</comment>
<sequence>MMSTIINLSESNRISDIRTAVIRKNPDSNELEECLLELLRRRMWAEASEVALAAVALGSRDWRAYIVSATKQLGDKNYAAANQLVELMSELPTTQDIKQEELTYEPAAMMVIINIISAVRNHFSGVDFGQLWGWTNLLKAVSPPVLAMTDGIRDQRSIADKIVEARSARPMIRLPERLGEPRLGRKVVVGMKERFFPERANSRLSDMPARIVSAMKAYGWDVTFVKFGEAGKNTDIIQTLIETSQQLNPDLILLDVEYDDFHTDILKTVRDKLPHTMLISFYADPWKDNIPIRIREVSSIVDGFWSVNPSLEIWTENGVREKAIFFPWLHGGYRGGTDVSLQNPGYRFLGGIEIYNWPRAIWALESFLNHAPISFDISRHAEDGLDALTSFHRYLDRLAEVRGCVNFSTRRDFRKTLTARVFEALQARTLLIQEASDELDYYLVDGRDYLSFANFDELMEVIAFSDANPDVVGEIVANGHRLATTTYGDNAIIGYFDSLIERHWSLSGAPVV</sequence>
<feature type="domain" description="Spore protein YkvP/CgeB glycosyl transferase-like" evidence="1">
    <location>
        <begin position="392"/>
        <end position="482"/>
    </location>
</feature>
<dbReference type="AlphaFoldDB" id="A0A364NTD6"/>
<dbReference type="Pfam" id="PF13524">
    <property type="entry name" value="Glyco_trans_1_2"/>
    <property type="match status" value="1"/>
</dbReference>
<dbReference type="EMBL" id="PGTO01000026">
    <property type="protein sequence ID" value="RAU20334.1"/>
    <property type="molecule type" value="Genomic_DNA"/>
</dbReference>
<reference evidence="2 3" key="1">
    <citation type="submission" date="2017-11" db="EMBL/GenBank/DDBJ databases">
        <title>Draft genome sequence of magnetotactic bacterium Magnetospirillum kuznetsovii LBB-42.</title>
        <authorList>
            <person name="Grouzdev D.S."/>
            <person name="Rysina M.S."/>
            <person name="Baslerov R.V."/>
            <person name="Koziaeva V."/>
        </authorList>
    </citation>
    <scope>NUCLEOTIDE SEQUENCE [LARGE SCALE GENOMIC DNA]</scope>
    <source>
        <strain evidence="2 3">LBB-42</strain>
    </source>
</reference>
<proteinExistence type="predicted"/>
<evidence type="ECO:0000313" key="3">
    <source>
        <dbReference type="Proteomes" id="UP000251075"/>
    </source>
</evidence>
<evidence type="ECO:0000259" key="1">
    <source>
        <dbReference type="Pfam" id="PF13524"/>
    </source>
</evidence>
<keyword evidence="3" id="KW-1185">Reference proteome</keyword>
<organism evidence="2 3">
    <name type="scientific">Paramagnetospirillum kuznetsovii</name>
    <dbReference type="NCBI Taxonomy" id="2053833"/>
    <lineage>
        <taxon>Bacteria</taxon>
        <taxon>Pseudomonadati</taxon>
        <taxon>Pseudomonadota</taxon>
        <taxon>Alphaproteobacteria</taxon>
        <taxon>Rhodospirillales</taxon>
        <taxon>Magnetospirillaceae</taxon>
        <taxon>Paramagnetospirillum</taxon>
    </lineage>
</organism>
<evidence type="ECO:0000313" key="2">
    <source>
        <dbReference type="EMBL" id="RAU20334.1"/>
    </source>
</evidence>
<dbReference type="Proteomes" id="UP000251075">
    <property type="component" value="Unassembled WGS sequence"/>
</dbReference>